<dbReference type="Pfam" id="PF00266">
    <property type="entry name" value="Aminotran_5"/>
    <property type="match status" value="1"/>
</dbReference>
<dbReference type="GO" id="GO:0043545">
    <property type="term" value="P:molybdopterin cofactor metabolic process"/>
    <property type="evidence" value="ECO:0007669"/>
    <property type="project" value="TreeGrafter"/>
</dbReference>
<dbReference type="InterPro" id="IPR015421">
    <property type="entry name" value="PyrdxlP-dep_Trfase_major"/>
</dbReference>
<dbReference type="STRING" id="576137.A0A1L7XUI2"/>
<protein>
    <submittedName>
        <fullName evidence="3">Related to hxB protein</fullName>
    </submittedName>
</protein>
<feature type="domain" description="Aminotransferase class V" evidence="2">
    <location>
        <begin position="34"/>
        <end position="479"/>
    </location>
</feature>
<evidence type="ECO:0000256" key="1">
    <source>
        <dbReference type="SAM" id="MobiDB-lite"/>
    </source>
</evidence>
<evidence type="ECO:0000313" key="4">
    <source>
        <dbReference type="Proteomes" id="UP000184330"/>
    </source>
</evidence>
<dbReference type="InterPro" id="IPR015424">
    <property type="entry name" value="PyrdxlP-dep_Trfase"/>
</dbReference>
<dbReference type="PANTHER" id="PTHR14237:SF80">
    <property type="entry name" value="MOLYBDENUM COFACTOR SULFURASE"/>
    <property type="match status" value="1"/>
</dbReference>
<dbReference type="AlphaFoldDB" id="A0A1L7XUI2"/>
<dbReference type="Proteomes" id="UP000184330">
    <property type="component" value="Unassembled WGS sequence"/>
</dbReference>
<accession>A0A1L7XUI2</accession>
<dbReference type="EMBL" id="FJOG01000058">
    <property type="protein sequence ID" value="CZR68673.1"/>
    <property type="molecule type" value="Genomic_DNA"/>
</dbReference>
<name>A0A1L7XUI2_9HELO</name>
<keyword evidence="4" id="KW-1185">Reference proteome</keyword>
<dbReference type="InterPro" id="IPR015422">
    <property type="entry name" value="PyrdxlP-dep_Trfase_small"/>
</dbReference>
<organism evidence="3 4">
    <name type="scientific">Phialocephala subalpina</name>
    <dbReference type="NCBI Taxonomy" id="576137"/>
    <lineage>
        <taxon>Eukaryota</taxon>
        <taxon>Fungi</taxon>
        <taxon>Dikarya</taxon>
        <taxon>Ascomycota</taxon>
        <taxon>Pezizomycotina</taxon>
        <taxon>Leotiomycetes</taxon>
        <taxon>Helotiales</taxon>
        <taxon>Mollisiaceae</taxon>
        <taxon>Phialocephala</taxon>
        <taxon>Phialocephala fortinii species complex</taxon>
    </lineage>
</organism>
<gene>
    <name evidence="3" type="ORF">PAC_18572</name>
</gene>
<dbReference type="PANTHER" id="PTHR14237">
    <property type="entry name" value="MOLYBDOPTERIN COFACTOR SULFURASE MOSC"/>
    <property type="match status" value="1"/>
</dbReference>
<dbReference type="SUPFAM" id="SSF53383">
    <property type="entry name" value="PLP-dependent transferases"/>
    <property type="match status" value="1"/>
</dbReference>
<reference evidence="3 4" key="1">
    <citation type="submission" date="2016-03" db="EMBL/GenBank/DDBJ databases">
        <authorList>
            <person name="Ploux O."/>
        </authorList>
    </citation>
    <scope>NUCLEOTIDE SEQUENCE [LARGE SCALE GENOMIC DNA]</scope>
    <source>
        <strain evidence="3 4">UAMH 11012</strain>
    </source>
</reference>
<feature type="region of interest" description="Disordered" evidence="1">
    <location>
        <begin position="538"/>
        <end position="602"/>
    </location>
</feature>
<evidence type="ECO:0000259" key="2">
    <source>
        <dbReference type="Pfam" id="PF00266"/>
    </source>
</evidence>
<dbReference type="GO" id="GO:0008265">
    <property type="term" value="F:molybdenum cofactor sulfurtransferase activity"/>
    <property type="evidence" value="ECO:0007669"/>
    <property type="project" value="TreeGrafter"/>
</dbReference>
<proteinExistence type="predicted"/>
<dbReference type="OrthoDB" id="10264306at2759"/>
<dbReference type="InterPro" id="IPR000192">
    <property type="entry name" value="Aminotrans_V_dom"/>
</dbReference>
<sequence length="652" mass="71911">MYKTCITNTPAMAYNPYVDEFQATEYPMLQGKTYLDHGGATIYAKSLIETVSADLISNLYGNPHSASDPAMLSGHLVDETREKTLRFFGADSEHFDLIFVANATAAIKLVMESFKDIGNASRTDDGCEDGFRFYYHIDCHNSVIGVRETTDNNFHCFRSDTEVGNWLDGRGNQTSSNRLGLFAYPGQSNMTGRRLPLSWAGNLRRSAHEVHQDTYTLFDAAALATTTPLNNVFADPDSAPDFTALSFYKVFGYPDLGGLIVRKSSGNILRWGRKYFGGGTVEVVVVLGSKPWYEGRKTLHSSLEDGTVPFHSIIALNAAIDTHERLYGPEPMIRISKHATFLGKRLYDAMPTLVHPTGVPACRICNTDPEIRYGNSALQGATVAFNVFAPNGACAPYTSVVESLANEKKIFVRAGTLCNPGGIATYLGYDPIRIKKMWEDGHNCSNAAATGTEVLNGRPTGVVRVSLGAMTTMSNVDTFINFLREEFMSGQLGTYSGSLAAQQQINSRLTLKPRDERPYRERSQGETFGQAYAHETLTMNHGNGSMPPSYVGDSRPPTRPPTRNGRSPSVDTTAHRQVQVYDVSRPTVPLRRPPHPTPIPQQTKSIRADFESILSFQQAYEPEVFEVENEKKGLKNLWKSKARKQSSVGVTA</sequence>
<evidence type="ECO:0000313" key="3">
    <source>
        <dbReference type="EMBL" id="CZR68673.1"/>
    </source>
</evidence>
<dbReference type="Gene3D" id="3.90.1150.10">
    <property type="entry name" value="Aspartate Aminotransferase, domain 1"/>
    <property type="match status" value="1"/>
</dbReference>
<dbReference type="Gene3D" id="3.40.640.10">
    <property type="entry name" value="Type I PLP-dependent aspartate aminotransferase-like (Major domain)"/>
    <property type="match status" value="1"/>
</dbReference>